<dbReference type="SMART" id="SM00387">
    <property type="entry name" value="HATPase_c"/>
    <property type="match status" value="1"/>
</dbReference>
<keyword evidence="5" id="KW-0597">Phosphoprotein</keyword>
<dbReference type="RefSeq" id="WP_316415561.1">
    <property type="nucleotide sequence ID" value="NZ_AP027080.1"/>
</dbReference>
<evidence type="ECO:0000256" key="5">
    <source>
        <dbReference type="ARBA" id="ARBA00022553"/>
    </source>
</evidence>
<reference evidence="13" key="1">
    <citation type="journal article" date="2023" name="Int. J. Syst. Evol. Microbiol.">
        <title>Mesoterricola silvestris gen. nov., sp. nov., Mesoterricola sediminis sp. nov., Geothrix oryzae sp. nov., Geothrix edaphica sp. nov., Geothrix rubra sp. nov., and Geothrix limicola sp. nov., six novel members of Acidobacteriota isolated from soils.</title>
        <authorList>
            <person name="Itoh H."/>
            <person name="Sugisawa Y."/>
            <person name="Mise K."/>
            <person name="Xu Z."/>
            <person name="Kuniyasu M."/>
            <person name="Ushijima N."/>
            <person name="Kawano K."/>
            <person name="Kobayashi E."/>
            <person name="Shiratori Y."/>
            <person name="Masuda Y."/>
            <person name="Senoo K."/>
        </authorList>
    </citation>
    <scope>NUCLEOTIDE SEQUENCE [LARGE SCALE GENOMIC DNA]</scope>
    <source>
        <strain evidence="13">W79</strain>
    </source>
</reference>
<dbReference type="Proteomes" id="UP001238179">
    <property type="component" value="Chromosome"/>
</dbReference>
<accession>A0AA48K874</accession>
<name>A0AA48K874_9BACT</name>
<dbReference type="InterPro" id="IPR036097">
    <property type="entry name" value="HisK_dim/P_sf"/>
</dbReference>
<evidence type="ECO:0000256" key="8">
    <source>
        <dbReference type="ARBA" id="ARBA00022777"/>
    </source>
</evidence>
<dbReference type="GO" id="GO:0005524">
    <property type="term" value="F:ATP binding"/>
    <property type="evidence" value="ECO:0007669"/>
    <property type="project" value="UniProtKB-KW"/>
</dbReference>
<dbReference type="InterPro" id="IPR036890">
    <property type="entry name" value="HATPase_C_sf"/>
</dbReference>
<sequence length="525" mass="58759">MTVRRVARFRPIREQDNRNSGRWTFVRKGLLRILDLLAVSMVVLLVVAPFVWRKMKADKVVDAWTQPRMSEISRVEKDWMTLPRLPDFSRGDEPVVREFLKAEPLVLALRSRSAPRTLWIRRDDILTRAEGAPEAAILDGWFSRAEKDQVFISLPADILPGEARSGPKVVLQGDRWAVAKAWREGSPEVEQFLRNHFGPTRSFRVVLLKDGDEARKDLKPQPWGAEPHIQGDPYWGVHSAFSVQLISNEFPGWTFTVIPFRAEGRAIQLQMRLQFALAAALALLVGLSLVLGLWLRARARRKATLDADRMASMTHSLKTPLAILKFRCDTLRLGRLPPDQLDSQLIQIGEEADRLSAIIENALMAIQGPAESGPQQAVSPQWVQGVAEDLAPAFEAENRRLVLKCTDQAGKAALPSLRAALFTLVENALFHGAGTVTVETSRVRKRFLIKVSDQGPGLDAMDMRTLGRPFMRIRERGKEGFRKEGQGLGLSLLIKVVEREGWGLTFASEPGRGLCATLEIQTASQ</sequence>
<evidence type="ECO:0000256" key="1">
    <source>
        <dbReference type="ARBA" id="ARBA00000085"/>
    </source>
</evidence>
<evidence type="ECO:0000256" key="9">
    <source>
        <dbReference type="ARBA" id="ARBA00022840"/>
    </source>
</evidence>
<comment type="catalytic activity">
    <reaction evidence="1">
        <text>ATP + protein L-histidine = ADP + protein N-phospho-L-histidine.</text>
        <dbReference type="EC" id="2.7.13.3"/>
    </reaction>
</comment>
<keyword evidence="10" id="KW-1133">Transmembrane helix</keyword>
<gene>
    <name evidence="12" type="ORF">METEAL_18230</name>
</gene>
<organism evidence="12 13">
    <name type="scientific">Mesoterricola silvestris</name>
    <dbReference type="NCBI Taxonomy" id="2927979"/>
    <lineage>
        <taxon>Bacteria</taxon>
        <taxon>Pseudomonadati</taxon>
        <taxon>Acidobacteriota</taxon>
        <taxon>Holophagae</taxon>
        <taxon>Holophagales</taxon>
        <taxon>Holophagaceae</taxon>
        <taxon>Mesoterricola</taxon>
    </lineage>
</organism>
<evidence type="ECO:0000313" key="13">
    <source>
        <dbReference type="Proteomes" id="UP001238179"/>
    </source>
</evidence>
<evidence type="ECO:0000256" key="6">
    <source>
        <dbReference type="ARBA" id="ARBA00022679"/>
    </source>
</evidence>
<evidence type="ECO:0000256" key="4">
    <source>
        <dbReference type="ARBA" id="ARBA00022475"/>
    </source>
</evidence>
<keyword evidence="9" id="KW-0067">ATP-binding</keyword>
<feature type="transmembrane region" description="Helical" evidence="10">
    <location>
        <begin position="275"/>
        <end position="295"/>
    </location>
</feature>
<keyword evidence="7" id="KW-0547">Nucleotide-binding</keyword>
<dbReference type="SUPFAM" id="SSF47384">
    <property type="entry name" value="Homodimeric domain of signal transducing histidine kinase"/>
    <property type="match status" value="1"/>
</dbReference>
<evidence type="ECO:0000259" key="11">
    <source>
        <dbReference type="PROSITE" id="PS50109"/>
    </source>
</evidence>
<evidence type="ECO:0000256" key="10">
    <source>
        <dbReference type="SAM" id="Phobius"/>
    </source>
</evidence>
<dbReference type="PANTHER" id="PTHR44936">
    <property type="entry name" value="SENSOR PROTEIN CREC"/>
    <property type="match status" value="1"/>
</dbReference>
<dbReference type="Gene3D" id="3.30.565.10">
    <property type="entry name" value="Histidine kinase-like ATPase, C-terminal domain"/>
    <property type="match status" value="1"/>
</dbReference>
<dbReference type="EC" id="2.7.13.3" evidence="3"/>
<dbReference type="Gene3D" id="1.10.287.130">
    <property type="match status" value="1"/>
</dbReference>
<evidence type="ECO:0000256" key="2">
    <source>
        <dbReference type="ARBA" id="ARBA00004651"/>
    </source>
</evidence>
<dbReference type="GO" id="GO:0005886">
    <property type="term" value="C:plasma membrane"/>
    <property type="evidence" value="ECO:0007669"/>
    <property type="project" value="UniProtKB-SubCell"/>
</dbReference>
<keyword evidence="6" id="KW-0808">Transferase</keyword>
<dbReference type="InterPro" id="IPR004358">
    <property type="entry name" value="Sig_transdc_His_kin-like_C"/>
</dbReference>
<dbReference type="KEGG" id="msil:METEAL_18230"/>
<dbReference type="InterPro" id="IPR003661">
    <property type="entry name" value="HisK_dim/P_dom"/>
</dbReference>
<dbReference type="PRINTS" id="PR00344">
    <property type="entry name" value="BCTRLSENSOR"/>
</dbReference>
<keyword evidence="13" id="KW-1185">Reference proteome</keyword>
<keyword evidence="10" id="KW-0472">Membrane</keyword>
<dbReference type="PANTHER" id="PTHR44936:SF10">
    <property type="entry name" value="SENSOR PROTEIN RSTB"/>
    <property type="match status" value="1"/>
</dbReference>
<dbReference type="AlphaFoldDB" id="A0AA48K874"/>
<evidence type="ECO:0000256" key="3">
    <source>
        <dbReference type="ARBA" id="ARBA00012438"/>
    </source>
</evidence>
<keyword evidence="10" id="KW-0812">Transmembrane</keyword>
<dbReference type="PROSITE" id="PS50109">
    <property type="entry name" value="HIS_KIN"/>
    <property type="match status" value="1"/>
</dbReference>
<dbReference type="InterPro" id="IPR003594">
    <property type="entry name" value="HATPase_dom"/>
</dbReference>
<protein>
    <recommendedName>
        <fullName evidence="3">histidine kinase</fullName>
        <ecNumber evidence="3">2.7.13.3</ecNumber>
    </recommendedName>
</protein>
<dbReference type="InterPro" id="IPR050980">
    <property type="entry name" value="2C_sensor_his_kinase"/>
</dbReference>
<evidence type="ECO:0000256" key="7">
    <source>
        <dbReference type="ARBA" id="ARBA00022741"/>
    </source>
</evidence>
<comment type="subcellular location">
    <subcellularLocation>
        <location evidence="2">Cell membrane</location>
        <topology evidence="2">Multi-pass membrane protein</topology>
    </subcellularLocation>
</comment>
<keyword evidence="4" id="KW-1003">Cell membrane</keyword>
<dbReference type="SUPFAM" id="SSF55874">
    <property type="entry name" value="ATPase domain of HSP90 chaperone/DNA topoisomerase II/histidine kinase"/>
    <property type="match status" value="1"/>
</dbReference>
<dbReference type="Pfam" id="PF02518">
    <property type="entry name" value="HATPase_c"/>
    <property type="match status" value="1"/>
</dbReference>
<proteinExistence type="predicted"/>
<dbReference type="EMBL" id="AP027080">
    <property type="protein sequence ID" value="BDU72649.1"/>
    <property type="molecule type" value="Genomic_DNA"/>
</dbReference>
<dbReference type="InterPro" id="IPR005467">
    <property type="entry name" value="His_kinase_dom"/>
</dbReference>
<feature type="domain" description="Histidine kinase" evidence="11">
    <location>
        <begin position="312"/>
        <end position="524"/>
    </location>
</feature>
<feature type="transmembrane region" description="Helical" evidence="10">
    <location>
        <begin position="30"/>
        <end position="52"/>
    </location>
</feature>
<dbReference type="SMART" id="SM00388">
    <property type="entry name" value="HisKA"/>
    <property type="match status" value="1"/>
</dbReference>
<keyword evidence="8" id="KW-0418">Kinase</keyword>
<evidence type="ECO:0000313" key="12">
    <source>
        <dbReference type="EMBL" id="BDU72649.1"/>
    </source>
</evidence>
<dbReference type="CDD" id="cd00082">
    <property type="entry name" value="HisKA"/>
    <property type="match status" value="1"/>
</dbReference>
<dbReference type="GO" id="GO:0000155">
    <property type="term" value="F:phosphorelay sensor kinase activity"/>
    <property type="evidence" value="ECO:0007669"/>
    <property type="project" value="InterPro"/>
</dbReference>